<dbReference type="SUPFAM" id="SSF57586">
    <property type="entry name" value="TNF receptor-like"/>
    <property type="match status" value="3"/>
</dbReference>
<dbReference type="InterPro" id="IPR001368">
    <property type="entry name" value="TNFR/NGFR_Cys_rich_reg"/>
</dbReference>
<organism evidence="6 7">
    <name type="scientific">Echinops telfairi</name>
    <name type="common">Lesser hedgehog tenrec</name>
    <dbReference type="NCBI Taxonomy" id="9371"/>
    <lineage>
        <taxon>Eukaryota</taxon>
        <taxon>Metazoa</taxon>
        <taxon>Chordata</taxon>
        <taxon>Craniata</taxon>
        <taxon>Vertebrata</taxon>
        <taxon>Euteleostomi</taxon>
        <taxon>Mammalia</taxon>
        <taxon>Eutheria</taxon>
        <taxon>Afrotheria</taxon>
        <taxon>Tenrecidae</taxon>
        <taxon>Tenrecinae</taxon>
        <taxon>Echinops</taxon>
    </lineage>
</organism>
<dbReference type="PANTHER" id="PTHR47881">
    <property type="entry name" value="TUMOR NECROSIS FACTOR RECEPTOR SUBFAMILY MEMBER 4"/>
    <property type="match status" value="1"/>
</dbReference>
<feature type="chain" id="PRO_5045350110" evidence="4">
    <location>
        <begin position="22"/>
        <end position="270"/>
    </location>
</feature>
<feature type="signal peptide" evidence="4">
    <location>
        <begin position="1"/>
        <end position="21"/>
    </location>
</feature>
<keyword evidence="3" id="KW-0812">Transmembrane</keyword>
<name>A0ABM1VML8_ECHTE</name>
<feature type="transmembrane region" description="Helical" evidence="3">
    <location>
        <begin position="209"/>
        <end position="232"/>
    </location>
</feature>
<protein>
    <submittedName>
        <fullName evidence="7">Tumor necrosis factor receptor superfamily member 4</fullName>
    </submittedName>
</protein>
<evidence type="ECO:0000259" key="5">
    <source>
        <dbReference type="PROSITE" id="PS50050"/>
    </source>
</evidence>
<gene>
    <name evidence="7" type="primary">TNFRSF4</name>
</gene>
<feature type="repeat" description="TNFR-Cys" evidence="1">
    <location>
        <begin position="60"/>
        <end position="101"/>
    </location>
</feature>
<evidence type="ECO:0000256" key="3">
    <source>
        <dbReference type="SAM" id="Phobius"/>
    </source>
</evidence>
<dbReference type="GeneID" id="101641110"/>
<dbReference type="SMART" id="SM01411">
    <property type="entry name" value="Ephrin_rec_like"/>
    <property type="match status" value="2"/>
</dbReference>
<accession>A0ABM1VML8</accession>
<dbReference type="PROSITE" id="PS50050">
    <property type="entry name" value="TNFR_NGFR_2"/>
    <property type="match status" value="1"/>
</dbReference>
<dbReference type="InterPro" id="IPR034022">
    <property type="entry name" value="TNFRSF4_N"/>
</dbReference>
<keyword evidence="3" id="KW-1133">Transmembrane helix</keyword>
<evidence type="ECO:0000256" key="2">
    <source>
        <dbReference type="SAM" id="MobiDB-lite"/>
    </source>
</evidence>
<feature type="domain" description="TNFR-Cys" evidence="5">
    <location>
        <begin position="60"/>
        <end position="101"/>
    </location>
</feature>
<evidence type="ECO:0000313" key="6">
    <source>
        <dbReference type="Proteomes" id="UP000694863"/>
    </source>
</evidence>
<dbReference type="SMART" id="SM00208">
    <property type="entry name" value="TNFR"/>
    <property type="match status" value="3"/>
</dbReference>
<dbReference type="PRINTS" id="PR01921">
    <property type="entry name" value="TNFACTORR4"/>
</dbReference>
<feature type="compositionally biased region" description="Basic and acidic residues" evidence="2">
    <location>
        <begin position="256"/>
        <end position="270"/>
    </location>
</feature>
<comment type="caution">
    <text evidence="1">Lacks conserved residue(s) required for the propagation of feature annotation.</text>
</comment>
<dbReference type="PANTHER" id="PTHR47881:SF1">
    <property type="entry name" value="TUMOR NECROSIS FACTOR RECEPTOR SUPERFAMILY MEMBER 4"/>
    <property type="match status" value="1"/>
</dbReference>
<keyword evidence="7" id="KW-0675">Receptor</keyword>
<feature type="compositionally biased region" description="Polar residues" evidence="2">
    <location>
        <begin position="146"/>
        <end position="157"/>
    </location>
</feature>
<dbReference type="Gene3D" id="2.10.50.10">
    <property type="entry name" value="Tumor Necrosis Factor Receptor, subunit A, domain 2"/>
    <property type="match status" value="2"/>
</dbReference>
<proteinExistence type="predicted"/>
<dbReference type="Pfam" id="PF00020">
    <property type="entry name" value="TNFR_c6"/>
    <property type="match status" value="2"/>
</dbReference>
<reference evidence="7" key="1">
    <citation type="submission" date="2025-08" db="UniProtKB">
        <authorList>
            <consortium name="RefSeq"/>
        </authorList>
    </citation>
    <scope>IDENTIFICATION</scope>
</reference>
<evidence type="ECO:0000256" key="4">
    <source>
        <dbReference type="SAM" id="SignalP"/>
    </source>
</evidence>
<evidence type="ECO:0000256" key="1">
    <source>
        <dbReference type="PROSITE-ProRule" id="PRU00206"/>
    </source>
</evidence>
<dbReference type="PROSITE" id="PS00652">
    <property type="entry name" value="TNFR_NGFR_1"/>
    <property type="match status" value="1"/>
</dbReference>
<keyword evidence="4" id="KW-0732">Signal</keyword>
<keyword evidence="6" id="KW-1185">Reference proteome</keyword>
<keyword evidence="3" id="KW-0472">Membrane</keyword>
<dbReference type="InterPro" id="IPR020445">
    <property type="entry name" value="TNFR_4"/>
</dbReference>
<dbReference type="RefSeq" id="XP_030743918.1">
    <property type="nucleotide sequence ID" value="XM_030888058.2"/>
</dbReference>
<sequence length="270" mass="28585">MCAGVQLVLLLLASAFHPSAELTCNGATYPSGSRCCHECQPGYGMKRRCDDQSLDTECQPCQEGYYNDAFNYEDCRPCTQCNERSGSEPAQSCTSTRDTICHCRPGTQPQGGYKLGVDCAPCPPGQFSPGQNQACKPWTDCSSTGRRTLKPATNSSDAICEDRNPPATMLPRSTQHSSALLTTAQPTTAHTGASQRPPKAPMGLPGGPVLSVILGVGVGLLGVTAAALALALNRQAWRPQLATPKPPGGNSFRTPIQEEHADEHSVLAKV</sequence>
<evidence type="ECO:0000313" key="7">
    <source>
        <dbReference type="RefSeq" id="XP_030743918.1"/>
    </source>
</evidence>
<dbReference type="CDD" id="cd13406">
    <property type="entry name" value="TNFRSF4"/>
    <property type="match status" value="1"/>
</dbReference>
<feature type="region of interest" description="Disordered" evidence="2">
    <location>
        <begin position="146"/>
        <end position="179"/>
    </location>
</feature>
<feature type="region of interest" description="Disordered" evidence="2">
    <location>
        <begin position="240"/>
        <end position="270"/>
    </location>
</feature>
<dbReference type="Proteomes" id="UP000694863">
    <property type="component" value="Unplaced"/>
</dbReference>